<keyword evidence="3" id="KW-0677">Repeat</keyword>
<feature type="domain" description="ABC transporter" evidence="14">
    <location>
        <begin position="466"/>
        <end position="757"/>
    </location>
</feature>
<dbReference type="GO" id="GO:0003677">
    <property type="term" value="F:DNA binding"/>
    <property type="evidence" value="ECO:0007669"/>
    <property type="project" value="UniProtKB-KW"/>
</dbReference>
<dbReference type="GO" id="GO:0006281">
    <property type="term" value="P:DNA repair"/>
    <property type="evidence" value="ECO:0007669"/>
    <property type="project" value="UniProtKB-KW"/>
</dbReference>
<comment type="caution">
    <text evidence="15">The sequence shown here is derived from an EMBL/GenBank/DDBJ whole genome shotgun (WGS) entry which is preliminary data.</text>
</comment>
<dbReference type="CDD" id="cd03270">
    <property type="entry name" value="ABC_UvrA_I"/>
    <property type="match status" value="1"/>
</dbReference>
<dbReference type="GO" id="GO:0016887">
    <property type="term" value="F:ATP hydrolysis activity"/>
    <property type="evidence" value="ECO:0007669"/>
    <property type="project" value="InterPro"/>
</dbReference>
<comment type="similarity">
    <text evidence="11">Belongs to the ABC transporter superfamily. UvrA family.</text>
</comment>
<dbReference type="RefSeq" id="WP_184787400.1">
    <property type="nucleotide sequence ID" value="NZ_BONT01000088.1"/>
</dbReference>
<dbReference type="PROSITE" id="PS00211">
    <property type="entry name" value="ABC_TRANSPORTER_1"/>
    <property type="match status" value="1"/>
</dbReference>
<evidence type="ECO:0000259" key="14">
    <source>
        <dbReference type="PROSITE" id="PS50893"/>
    </source>
</evidence>
<dbReference type="Gene3D" id="1.10.8.280">
    <property type="entry name" value="ABC transporter ATPase domain-like"/>
    <property type="match status" value="1"/>
</dbReference>
<evidence type="ECO:0000256" key="12">
    <source>
        <dbReference type="ARBA" id="ARBA00039316"/>
    </source>
</evidence>
<dbReference type="PROSITE" id="PS50893">
    <property type="entry name" value="ABC_TRANSPORTER_2"/>
    <property type="match status" value="1"/>
</dbReference>
<dbReference type="SUPFAM" id="SSF52540">
    <property type="entry name" value="P-loop containing nucleoside triphosphate hydrolases"/>
    <property type="match status" value="2"/>
</dbReference>
<dbReference type="InterPro" id="IPR003439">
    <property type="entry name" value="ABC_transporter-like_ATP-bd"/>
</dbReference>
<comment type="subcellular location">
    <subcellularLocation>
        <location evidence="1">Cytoplasm</location>
    </subcellularLocation>
</comment>
<dbReference type="GO" id="GO:0004518">
    <property type="term" value="F:nuclease activity"/>
    <property type="evidence" value="ECO:0007669"/>
    <property type="project" value="UniProtKB-KW"/>
</dbReference>
<evidence type="ECO:0000256" key="2">
    <source>
        <dbReference type="ARBA" id="ARBA00022490"/>
    </source>
</evidence>
<dbReference type="PANTHER" id="PTHR43152:SF3">
    <property type="entry name" value="UVRABC SYSTEM PROTEIN A"/>
    <property type="match status" value="1"/>
</dbReference>
<evidence type="ECO:0000313" key="15">
    <source>
        <dbReference type="EMBL" id="MBB6034555.1"/>
    </source>
</evidence>
<evidence type="ECO:0000256" key="10">
    <source>
        <dbReference type="ARBA" id="ARBA00023204"/>
    </source>
</evidence>
<dbReference type="PANTHER" id="PTHR43152">
    <property type="entry name" value="UVRABC SYSTEM PROTEIN A"/>
    <property type="match status" value="1"/>
</dbReference>
<keyword evidence="2" id="KW-0963">Cytoplasm</keyword>
<keyword evidence="7" id="KW-0067">ATP-binding</keyword>
<dbReference type="Proteomes" id="UP000548476">
    <property type="component" value="Unassembled WGS sequence"/>
</dbReference>
<evidence type="ECO:0000256" key="11">
    <source>
        <dbReference type="ARBA" id="ARBA00038000"/>
    </source>
</evidence>
<keyword evidence="10" id="KW-0234">DNA repair</keyword>
<accession>A0A841FG24</accession>
<dbReference type="Gene3D" id="3.40.50.300">
    <property type="entry name" value="P-loop containing nucleotide triphosphate hydrolases"/>
    <property type="match status" value="2"/>
</dbReference>
<evidence type="ECO:0000256" key="6">
    <source>
        <dbReference type="ARBA" id="ARBA00022769"/>
    </source>
</evidence>
<dbReference type="Gene3D" id="1.20.1580.10">
    <property type="entry name" value="ABC transporter ATPase like domain"/>
    <property type="match status" value="2"/>
</dbReference>
<dbReference type="SMART" id="SM00382">
    <property type="entry name" value="AAA"/>
    <property type="match status" value="2"/>
</dbReference>
<dbReference type="InterPro" id="IPR003593">
    <property type="entry name" value="AAA+_ATPase"/>
</dbReference>
<protein>
    <recommendedName>
        <fullName evidence="12">UvrABC system protein A</fullName>
    </recommendedName>
    <alternativeName>
        <fullName evidence="13">Excinuclease ABC subunit A</fullName>
    </alternativeName>
</protein>
<keyword evidence="9" id="KW-0238">DNA-binding</keyword>
<dbReference type="GO" id="GO:0005524">
    <property type="term" value="F:ATP binding"/>
    <property type="evidence" value="ECO:0007669"/>
    <property type="project" value="UniProtKB-KW"/>
</dbReference>
<reference evidence="15 16" key="1">
    <citation type="submission" date="2020-08" db="EMBL/GenBank/DDBJ databases">
        <title>Genomic Encyclopedia of Type Strains, Phase IV (KMG-IV): sequencing the most valuable type-strain genomes for metagenomic binning, comparative biology and taxonomic classification.</title>
        <authorList>
            <person name="Goeker M."/>
        </authorList>
    </citation>
    <scope>NUCLEOTIDE SEQUENCE [LARGE SCALE GENOMIC DNA]</scope>
    <source>
        <strain evidence="15 16">YIM 65646</strain>
    </source>
</reference>
<proteinExistence type="inferred from homology"/>
<sequence>MTATQGSPASSGHADIRITGARVHNLKDVSLVVPANKITVFTGVSGSGKSSIVFDTIAVEAQRQLYGTFSWFIRNQLPKYERPHADTIENLTTPIIVDQKPVGGNARSTVGTMTDIYGMIRGLFAKCGDPVTNNVGMYGFNDPQGMCPECDGIGRTIRPDLDLMLDRSKSLDEGAILLPGYKVGGLEWQAYGNYEGLDPAKRLSDYREEEWNTLLHGSTGKVELRMKNGNFKANYEGVYAKFVRQGVKRDLSGLSERTRENIQKFLTEGVCPACDGARLNPQALATTIGGRNIAEWSRMQITDLIEVLAAIAGPPEAAGPAGPIAEGARVQLQRVADIGLGYLSLDRATSTLSGGEGQRLKMVKHLGSSLTAVTYIFDEPSTGLHPRDVGRLNDLLRALRDKGNTVLVVEHDPDVIVIADHVVDVGPAAGAHGGRIVFEGPVAALKEADTLTGRGLSRAGAVKAEVRRPTGKLSVDNADLHNLKNVSVAIPTGVLTAVTGVAGSGKSSLISEVFMAAYPETIFVDQSAIGASSRSTPASYLGIMDPLRKAFAAASGAAPGLFSFNSTGACEQCQGKGVIITELAYMDPITTHCDGCDGRRFKESVLEHRLRGKSIADVLELSAEDAVGFLTEKPMLTKARTLVDVGLSYLSLGQPLSTLSGGERQRIKLATQLHRTGGVYVLDEPTTGLHMSDVDTLLALMNGMVDKGNTVVVIEHNLDVIQQADWVVDLGPDGGKDGGEVVFTGTPAALLESTVSLTGEYLRRYHAA</sequence>
<evidence type="ECO:0000256" key="13">
    <source>
        <dbReference type="ARBA" id="ARBA00042156"/>
    </source>
</evidence>
<keyword evidence="6" id="KW-0228">DNA excision</keyword>
<evidence type="ECO:0000256" key="8">
    <source>
        <dbReference type="ARBA" id="ARBA00022881"/>
    </source>
</evidence>
<organism evidence="15 16">
    <name type="scientific">Phytomonospora endophytica</name>
    <dbReference type="NCBI Taxonomy" id="714109"/>
    <lineage>
        <taxon>Bacteria</taxon>
        <taxon>Bacillati</taxon>
        <taxon>Actinomycetota</taxon>
        <taxon>Actinomycetes</taxon>
        <taxon>Micromonosporales</taxon>
        <taxon>Micromonosporaceae</taxon>
        <taxon>Phytomonospora</taxon>
    </lineage>
</organism>
<keyword evidence="5" id="KW-0227">DNA damage</keyword>
<keyword evidence="4" id="KW-0547">Nucleotide-binding</keyword>
<dbReference type="InterPro" id="IPR017871">
    <property type="entry name" value="ABC_transporter-like_CS"/>
</dbReference>
<evidence type="ECO:0000256" key="3">
    <source>
        <dbReference type="ARBA" id="ARBA00022737"/>
    </source>
</evidence>
<keyword evidence="8" id="KW-0267">Excision nuclease</keyword>
<evidence type="ECO:0000256" key="9">
    <source>
        <dbReference type="ARBA" id="ARBA00023125"/>
    </source>
</evidence>
<dbReference type="InterPro" id="IPR027417">
    <property type="entry name" value="P-loop_NTPase"/>
</dbReference>
<evidence type="ECO:0000256" key="5">
    <source>
        <dbReference type="ARBA" id="ARBA00022763"/>
    </source>
</evidence>
<evidence type="ECO:0000256" key="4">
    <source>
        <dbReference type="ARBA" id="ARBA00022741"/>
    </source>
</evidence>
<dbReference type="AlphaFoldDB" id="A0A841FG24"/>
<evidence type="ECO:0000256" key="7">
    <source>
        <dbReference type="ARBA" id="ARBA00022840"/>
    </source>
</evidence>
<evidence type="ECO:0000313" key="16">
    <source>
        <dbReference type="Proteomes" id="UP000548476"/>
    </source>
</evidence>
<gene>
    <name evidence="15" type="ORF">HNR73_002405</name>
</gene>
<keyword evidence="16" id="KW-1185">Reference proteome</keyword>
<dbReference type="EMBL" id="JACHGT010000004">
    <property type="protein sequence ID" value="MBB6034555.1"/>
    <property type="molecule type" value="Genomic_DNA"/>
</dbReference>
<name>A0A841FG24_9ACTN</name>
<dbReference type="GO" id="GO:0005737">
    <property type="term" value="C:cytoplasm"/>
    <property type="evidence" value="ECO:0007669"/>
    <property type="project" value="UniProtKB-SubCell"/>
</dbReference>
<evidence type="ECO:0000256" key="1">
    <source>
        <dbReference type="ARBA" id="ARBA00004496"/>
    </source>
</evidence>